<evidence type="ECO:0000256" key="8">
    <source>
        <dbReference type="SAM" id="Phobius"/>
    </source>
</evidence>
<dbReference type="EMBL" id="AP025292">
    <property type="protein sequence ID" value="BDC98614.1"/>
    <property type="molecule type" value="Genomic_DNA"/>
</dbReference>
<name>A0ABN6L611_9BACT</name>
<protein>
    <recommendedName>
        <fullName evidence="11">Exosortase family protein XrtF</fullName>
    </recommendedName>
</protein>
<evidence type="ECO:0000256" key="5">
    <source>
        <dbReference type="ARBA" id="ARBA00022801"/>
    </source>
</evidence>
<keyword evidence="2" id="KW-1003">Cell membrane</keyword>
<keyword evidence="4 8" id="KW-0812">Transmembrane</keyword>
<sequence>MGVYLDRVRYYWQVPLVKFLFRFLSLGLIWFVVYHLVLEPSGVLDTWMTSGVAKVAIYFMNAFGLMIQSVTNADGSVTMLLNDLNLLRIAHPCNGLELDVLFVVFVLSYGNSKLVPKVSFLIGGLIFLFFLNVLRVIALVKIQMVHPEWLDFSHKYLFTAVVYGFVLLLWWVWVERFQKQR</sequence>
<keyword evidence="10" id="KW-1185">Reference proteome</keyword>
<dbReference type="NCBIfam" id="TIGR04178">
    <property type="entry name" value="exo_archaeo"/>
    <property type="match status" value="1"/>
</dbReference>
<keyword evidence="3" id="KW-0645">Protease</keyword>
<evidence type="ECO:0000313" key="10">
    <source>
        <dbReference type="Proteomes" id="UP001354989"/>
    </source>
</evidence>
<keyword evidence="5" id="KW-0378">Hydrolase</keyword>
<gene>
    <name evidence="9" type="ORF">PEPS_08950</name>
</gene>
<evidence type="ECO:0000256" key="4">
    <source>
        <dbReference type="ARBA" id="ARBA00022692"/>
    </source>
</evidence>
<feature type="transmembrane region" description="Helical" evidence="8">
    <location>
        <begin position="20"/>
        <end position="38"/>
    </location>
</feature>
<feature type="transmembrane region" description="Helical" evidence="8">
    <location>
        <begin position="156"/>
        <end position="174"/>
    </location>
</feature>
<dbReference type="InterPro" id="IPR026392">
    <property type="entry name" value="Exo/Archaeosortase_dom"/>
</dbReference>
<evidence type="ECO:0008006" key="11">
    <source>
        <dbReference type="Google" id="ProtNLM"/>
    </source>
</evidence>
<evidence type="ECO:0000256" key="3">
    <source>
        <dbReference type="ARBA" id="ARBA00022670"/>
    </source>
</evidence>
<organism evidence="9 10">
    <name type="scientific">Persicobacter psychrovividus</name>
    <dbReference type="NCBI Taxonomy" id="387638"/>
    <lineage>
        <taxon>Bacteria</taxon>
        <taxon>Pseudomonadati</taxon>
        <taxon>Bacteroidota</taxon>
        <taxon>Cytophagia</taxon>
        <taxon>Cytophagales</taxon>
        <taxon>Persicobacteraceae</taxon>
        <taxon>Persicobacter</taxon>
    </lineage>
</organism>
<proteinExistence type="predicted"/>
<evidence type="ECO:0000256" key="6">
    <source>
        <dbReference type="ARBA" id="ARBA00022989"/>
    </source>
</evidence>
<evidence type="ECO:0000256" key="1">
    <source>
        <dbReference type="ARBA" id="ARBA00004651"/>
    </source>
</evidence>
<keyword evidence="6 8" id="KW-1133">Transmembrane helix</keyword>
<evidence type="ECO:0000256" key="2">
    <source>
        <dbReference type="ARBA" id="ARBA00022475"/>
    </source>
</evidence>
<feature type="transmembrane region" description="Helical" evidence="8">
    <location>
        <begin position="120"/>
        <end position="144"/>
    </location>
</feature>
<reference evidence="9 10" key="1">
    <citation type="submission" date="2021-12" db="EMBL/GenBank/DDBJ databases">
        <title>Genome sequencing of bacteria with rrn-lacking chromosome and rrn-plasmid.</title>
        <authorList>
            <person name="Anda M."/>
            <person name="Iwasaki W."/>
        </authorList>
    </citation>
    <scope>NUCLEOTIDE SEQUENCE [LARGE SCALE GENOMIC DNA]</scope>
    <source>
        <strain evidence="9 10">NBRC 101262</strain>
    </source>
</reference>
<dbReference type="RefSeq" id="WP_338397773.1">
    <property type="nucleotide sequence ID" value="NZ_AP025292.1"/>
</dbReference>
<feature type="transmembrane region" description="Helical" evidence="8">
    <location>
        <begin position="50"/>
        <end position="69"/>
    </location>
</feature>
<comment type="subcellular location">
    <subcellularLocation>
        <location evidence="1">Cell membrane</location>
        <topology evidence="1">Multi-pass membrane protein</topology>
    </subcellularLocation>
</comment>
<keyword evidence="7 8" id="KW-0472">Membrane</keyword>
<evidence type="ECO:0000256" key="7">
    <source>
        <dbReference type="ARBA" id="ARBA00023136"/>
    </source>
</evidence>
<dbReference type="Proteomes" id="UP001354989">
    <property type="component" value="Chromosome"/>
</dbReference>
<evidence type="ECO:0000313" key="9">
    <source>
        <dbReference type="EMBL" id="BDC98614.1"/>
    </source>
</evidence>
<accession>A0ABN6L611</accession>